<dbReference type="PANTHER" id="PTHR43806:SF66">
    <property type="entry name" value="SERIN ENDOPEPTIDASE"/>
    <property type="match status" value="1"/>
</dbReference>
<dbReference type="SUPFAM" id="SSF52743">
    <property type="entry name" value="Subtilisin-like"/>
    <property type="match status" value="1"/>
</dbReference>
<dbReference type="AlphaFoldDB" id="A0AA39L4L8"/>
<dbReference type="GO" id="GO:0006508">
    <property type="term" value="P:proteolysis"/>
    <property type="evidence" value="ECO:0007669"/>
    <property type="project" value="UniProtKB-KW"/>
</dbReference>
<evidence type="ECO:0000256" key="1">
    <source>
        <dbReference type="ARBA" id="ARBA00011073"/>
    </source>
</evidence>
<keyword evidence="13" id="KW-1185">Reference proteome</keyword>
<evidence type="ECO:0000313" key="12">
    <source>
        <dbReference type="EMBL" id="KAK0383973.1"/>
    </source>
</evidence>
<dbReference type="InterPro" id="IPR034187">
    <property type="entry name" value="Peptidases_S8_5"/>
</dbReference>
<keyword evidence="5 8" id="KW-0378">Hydrolase</keyword>
<evidence type="ECO:0000313" key="13">
    <source>
        <dbReference type="Proteomes" id="UP001175261"/>
    </source>
</evidence>
<dbReference type="Pfam" id="PF00082">
    <property type="entry name" value="Peptidase_S8"/>
    <property type="match status" value="1"/>
</dbReference>
<dbReference type="SUPFAM" id="SSF52025">
    <property type="entry name" value="PA domain"/>
    <property type="match status" value="1"/>
</dbReference>
<dbReference type="Proteomes" id="UP001175261">
    <property type="component" value="Unassembled WGS sequence"/>
</dbReference>
<feature type="domain" description="C5a peptidase/Subtilisin-like protease SBT2-like Fn3-like" evidence="11">
    <location>
        <begin position="611"/>
        <end position="732"/>
    </location>
</feature>
<dbReference type="PANTHER" id="PTHR43806">
    <property type="entry name" value="PEPTIDASE S8"/>
    <property type="match status" value="1"/>
</dbReference>
<feature type="active site" description="Charge relay system" evidence="7 8">
    <location>
        <position position="526"/>
    </location>
</feature>
<dbReference type="PROSITE" id="PS00138">
    <property type="entry name" value="SUBTILASE_SER"/>
    <property type="match status" value="1"/>
</dbReference>
<protein>
    <recommendedName>
        <fullName evidence="14">Minor extracellular protease vpr</fullName>
    </recommendedName>
</protein>
<evidence type="ECO:0000256" key="2">
    <source>
        <dbReference type="ARBA" id="ARBA00022512"/>
    </source>
</evidence>
<dbReference type="PROSITE" id="PS51892">
    <property type="entry name" value="SUBTILASE"/>
    <property type="match status" value="1"/>
</dbReference>
<dbReference type="InterPro" id="IPR010435">
    <property type="entry name" value="C5a/SBT2-like_Fn3"/>
</dbReference>
<dbReference type="InterPro" id="IPR003137">
    <property type="entry name" value="PA_domain"/>
</dbReference>
<dbReference type="Pfam" id="PF06280">
    <property type="entry name" value="fn3_5"/>
    <property type="match status" value="1"/>
</dbReference>
<evidence type="ECO:0000256" key="5">
    <source>
        <dbReference type="ARBA" id="ARBA00022801"/>
    </source>
</evidence>
<dbReference type="InterPro" id="IPR050131">
    <property type="entry name" value="Peptidase_S8_subtilisin-like"/>
</dbReference>
<feature type="active site" description="Charge relay system" evidence="7 8">
    <location>
        <position position="209"/>
    </location>
</feature>
<dbReference type="Gene3D" id="3.50.30.30">
    <property type="match status" value="1"/>
</dbReference>
<dbReference type="InterPro" id="IPR046450">
    <property type="entry name" value="PA_dom_sf"/>
</dbReference>
<evidence type="ECO:0000256" key="6">
    <source>
        <dbReference type="ARBA" id="ARBA00022825"/>
    </source>
</evidence>
<keyword evidence="4" id="KW-0732">Signal</keyword>
<dbReference type="EMBL" id="JAPDFR010000008">
    <property type="protein sequence ID" value="KAK0383973.1"/>
    <property type="molecule type" value="Genomic_DNA"/>
</dbReference>
<dbReference type="InterPro" id="IPR013783">
    <property type="entry name" value="Ig-like_fold"/>
</dbReference>
<dbReference type="GO" id="GO:0016020">
    <property type="term" value="C:membrane"/>
    <property type="evidence" value="ECO:0007669"/>
    <property type="project" value="InterPro"/>
</dbReference>
<dbReference type="InterPro" id="IPR022398">
    <property type="entry name" value="Peptidase_S8_His-AS"/>
</dbReference>
<feature type="domain" description="Peptidase S8/S53" evidence="9">
    <location>
        <begin position="151"/>
        <end position="545"/>
    </location>
</feature>
<evidence type="ECO:0000259" key="10">
    <source>
        <dbReference type="Pfam" id="PF02225"/>
    </source>
</evidence>
<accession>A0AA39L4L8</accession>
<dbReference type="InterPro" id="IPR023828">
    <property type="entry name" value="Peptidase_S8_Ser-AS"/>
</dbReference>
<keyword evidence="2" id="KW-0964">Secreted</keyword>
<name>A0AA39L4L8_SARSR</name>
<dbReference type="PROSITE" id="PS00137">
    <property type="entry name" value="SUBTILASE_HIS"/>
    <property type="match status" value="1"/>
</dbReference>
<evidence type="ECO:0000256" key="3">
    <source>
        <dbReference type="ARBA" id="ARBA00022670"/>
    </source>
</evidence>
<dbReference type="CDD" id="cd07489">
    <property type="entry name" value="Peptidases_S8_5"/>
    <property type="match status" value="1"/>
</dbReference>
<evidence type="ECO:0000259" key="9">
    <source>
        <dbReference type="Pfam" id="PF00082"/>
    </source>
</evidence>
<reference evidence="12" key="1">
    <citation type="submission" date="2022-10" db="EMBL/GenBank/DDBJ databases">
        <title>Determination and structural analysis of whole genome sequence of Sarocladium strictum F4-1.</title>
        <authorList>
            <person name="Hu L."/>
            <person name="Jiang Y."/>
        </authorList>
    </citation>
    <scope>NUCLEOTIDE SEQUENCE</scope>
    <source>
        <strain evidence="12">F4-1</strain>
    </source>
</reference>
<feature type="active site" description="Charge relay system" evidence="7 8">
    <location>
        <position position="160"/>
    </location>
</feature>
<dbReference type="PRINTS" id="PR00723">
    <property type="entry name" value="SUBTILISIN"/>
</dbReference>
<dbReference type="Pfam" id="PF02225">
    <property type="entry name" value="PA"/>
    <property type="match status" value="1"/>
</dbReference>
<feature type="domain" description="PA" evidence="10">
    <location>
        <begin position="375"/>
        <end position="432"/>
    </location>
</feature>
<keyword evidence="6 8" id="KW-0720">Serine protease</keyword>
<evidence type="ECO:0000259" key="11">
    <source>
        <dbReference type="Pfam" id="PF06280"/>
    </source>
</evidence>
<keyword evidence="3 8" id="KW-0645">Protease</keyword>
<gene>
    <name evidence="12" type="ORF">NLU13_8062</name>
</gene>
<dbReference type="GO" id="GO:0004252">
    <property type="term" value="F:serine-type endopeptidase activity"/>
    <property type="evidence" value="ECO:0007669"/>
    <property type="project" value="UniProtKB-UniRule"/>
</dbReference>
<comment type="similarity">
    <text evidence="1 8">Belongs to the peptidase S8 family.</text>
</comment>
<dbReference type="InterPro" id="IPR015500">
    <property type="entry name" value="Peptidase_S8_subtilisin-rel"/>
</dbReference>
<comment type="caution">
    <text evidence="12">The sequence shown here is derived from an EMBL/GenBank/DDBJ whole genome shotgun (WGS) entry which is preliminary data.</text>
</comment>
<dbReference type="Gene3D" id="3.40.50.200">
    <property type="entry name" value="Peptidase S8/S53 domain"/>
    <property type="match status" value="2"/>
</dbReference>
<dbReference type="InterPro" id="IPR036852">
    <property type="entry name" value="Peptidase_S8/S53_dom_sf"/>
</dbReference>
<evidence type="ECO:0000256" key="7">
    <source>
        <dbReference type="PIRSR" id="PIRSR615500-1"/>
    </source>
</evidence>
<evidence type="ECO:0008006" key="14">
    <source>
        <dbReference type="Google" id="ProtNLM"/>
    </source>
</evidence>
<dbReference type="Gene3D" id="2.60.40.10">
    <property type="entry name" value="Immunoglobulins"/>
    <property type="match status" value="1"/>
</dbReference>
<evidence type="ECO:0000256" key="8">
    <source>
        <dbReference type="PROSITE-ProRule" id="PRU01240"/>
    </source>
</evidence>
<organism evidence="12 13">
    <name type="scientific">Sarocladium strictum</name>
    <name type="common">Black bundle disease fungus</name>
    <name type="synonym">Acremonium strictum</name>
    <dbReference type="NCBI Taxonomy" id="5046"/>
    <lineage>
        <taxon>Eukaryota</taxon>
        <taxon>Fungi</taxon>
        <taxon>Dikarya</taxon>
        <taxon>Ascomycota</taxon>
        <taxon>Pezizomycotina</taxon>
        <taxon>Sordariomycetes</taxon>
        <taxon>Hypocreomycetidae</taxon>
        <taxon>Hypocreales</taxon>
        <taxon>Sarocladiaceae</taxon>
        <taxon>Sarocladium</taxon>
    </lineage>
</organism>
<dbReference type="InterPro" id="IPR000209">
    <property type="entry name" value="Peptidase_S8/S53_dom"/>
</dbReference>
<evidence type="ECO:0000256" key="4">
    <source>
        <dbReference type="ARBA" id="ARBA00022729"/>
    </source>
</evidence>
<dbReference type="CDD" id="cd02124">
    <property type="entry name" value="PA_PoS1_like"/>
    <property type="match status" value="1"/>
</dbReference>
<proteinExistence type="inferred from homology"/>
<keyword evidence="2" id="KW-0134">Cell wall</keyword>
<sequence length="915" mass="99148">MCKGHHHSLVYRKTAVMHWTVTFAITLLGGFGLTANAAEDSELQPILNSFIIEYDSDLATQVNSLAADDGNDIKLIKSFSSDVFTGASVETAKENMDTLGQLPGVKRVWRNRQIALAVPTPDFVPDDVAAQEYTTHNATGVSKLHALGYFGKGVKVGVVDTGTAWDHPALGGCFGQGCKIAGGYDLVGNGQWPYEPKAPDEDPMDQQGHGTHVAGIIAGKSESWIGVAPEATIYSYKVFSRASGTDEETLIESFLRAYEDGCDIITASIGGPSGWADGAWAEVASRLVDRGVVVTISAGNSGDNGAFWASNGSSGKGVIAVASVETEVFPASPFNATFATQEGEEDTVTLGYLPSTDYFPPTVKDWPIVPMNMDVVDDDGCAPYPEDTPRIEGYIPLVRRGTCTFETKQKNLEALGAQYILFYNNDAPLVTPGTGFVMDSLIALITAKAGAEILKTFKAGGEVTADFSGNPEAVVGLEYPAGGRPSTFTSWGGTYDLQIKPEIAAPGGQIFSTWPNGQFALLSGTSMACPYVAGVAALYIGVHGGRDVHGAGFAHMLRQRIVSSGVALPWSGDGTAQGFDFTAPVAQVGSGLVDAWKVLAYSTSLAFDSFALNDTRYFSRYHDVTVANNGDEPVTYKFSLAPAAGFETMGVFDAPLKGDKRLFSRRELTPVQLVPRVYLPKDFTLQPGQSKTVSVNFDNPDQLGWNANGLPLYSGNILIQGSNGEQLAVPYMGLGADLKRQMTPIFRATYPFSRSGINLQNINQKPWYTFNLSLTAQDFPKIYVKLVWGSRELRWDIYDTTYKEHQWRYPPVVGQNGYIGTVAGWNGATTNINFDPRRHDANDTFNFPDTNLFRNAQASNSYHEFWWFGKLGNGSQIELGKYQMRFAALRPFGDPKASDAWDVFKTPVIEVRGKY</sequence>